<feature type="compositionally biased region" description="Polar residues" evidence="1">
    <location>
        <begin position="352"/>
        <end position="361"/>
    </location>
</feature>
<dbReference type="OrthoDB" id="780992at2759"/>
<dbReference type="SUPFAM" id="SSF56672">
    <property type="entry name" value="DNA/RNA polymerases"/>
    <property type="match status" value="1"/>
</dbReference>
<reference evidence="2" key="1">
    <citation type="journal article" date="2022" name="Front. Genet.">
        <title>Chromosome-Scale Assembly of the Dendrobium nobile Genome Provides Insights Into the Molecular Mechanism of the Biosynthesis of the Medicinal Active Ingredient of Dendrobium.</title>
        <authorList>
            <person name="Xu Q."/>
            <person name="Niu S.-C."/>
            <person name="Li K.-L."/>
            <person name="Zheng P.-J."/>
            <person name="Zhang X.-J."/>
            <person name="Jia Y."/>
            <person name="Liu Y."/>
            <person name="Niu Y.-X."/>
            <person name="Yu L.-H."/>
            <person name="Chen D.-F."/>
            <person name="Zhang G.-Q."/>
        </authorList>
    </citation>
    <scope>NUCLEOTIDE SEQUENCE</scope>
    <source>
        <tissue evidence="2">Leaf</tissue>
    </source>
</reference>
<organism evidence="2 3">
    <name type="scientific">Dendrobium nobile</name>
    <name type="common">Orchid</name>
    <dbReference type="NCBI Taxonomy" id="94219"/>
    <lineage>
        <taxon>Eukaryota</taxon>
        <taxon>Viridiplantae</taxon>
        <taxon>Streptophyta</taxon>
        <taxon>Embryophyta</taxon>
        <taxon>Tracheophyta</taxon>
        <taxon>Spermatophyta</taxon>
        <taxon>Magnoliopsida</taxon>
        <taxon>Liliopsida</taxon>
        <taxon>Asparagales</taxon>
        <taxon>Orchidaceae</taxon>
        <taxon>Epidendroideae</taxon>
        <taxon>Malaxideae</taxon>
        <taxon>Dendrobiinae</taxon>
        <taxon>Dendrobium</taxon>
    </lineage>
</organism>
<feature type="region of interest" description="Disordered" evidence="1">
    <location>
        <begin position="316"/>
        <end position="361"/>
    </location>
</feature>
<dbReference type="Proteomes" id="UP000829196">
    <property type="component" value="Unassembled WGS sequence"/>
</dbReference>
<protein>
    <recommendedName>
        <fullName evidence="4">Mitochondrial protein</fullName>
    </recommendedName>
</protein>
<evidence type="ECO:0000313" key="2">
    <source>
        <dbReference type="EMBL" id="KAI0528858.1"/>
    </source>
</evidence>
<dbReference type="InterPro" id="IPR043502">
    <property type="entry name" value="DNA/RNA_pol_sf"/>
</dbReference>
<accession>A0A8T3C7C5</accession>
<dbReference type="PANTHER" id="PTHR11439:SF524">
    <property type="entry name" value="RNA-DIRECTED DNA POLYMERASE, PROTEIN KINASE RLK-PELLE-DLSV FAMILY"/>
    <property type="match status" value="1"/>
</dbReference>
<dbReference type="EMBL" id="JAGYWB010000002">
    <property type="protein sequence ID" value="KAI0528858.1"/>
    <property type="molecule type" value="Genomic_DNA"/>
</dbReference>
<feature type="compositionally biased region" description="Polar residues" evidence="1">
    <location>
        <begin position="316"/>
        <end position="342"/>
    </location>
</feature>
<sequence>MGNDEAALSQLLLDLQQQFLVKILGKLHTFLGLQVQRSGTELLLHQTSYAKALLDKAGMTDCHPLQTPLSAKTPTSPADESPFSDPYLYRSLAGSLQYLTITRPDLSFAVNQVCQHMNKPLNYHFQMLKRILRYLKGTVSAGLPIQLGNFTLSAYADADWAGDKIDRKSTSGYCVFLGRTLISWSAKKQSTISRSSTEAEYRALTAAATEIVWLRRLLQDFNIPCNIPTLLYCDSVSAISLANNPVFHARTKHIEIDQHYIRECIKSKIITLHHISTNDQTADIFTKSLPITRFLLLRNKLTLCTRTVNLRGTVKQTKQSGTTPVNMKISTSQGSNRKQSSRPCRLKKEITEASQQRITRQ</sequence>
<evidence type="ECO:0000256" key="1">
    <source>
        <dbReference type="SAM" id="MobiDB-lite"/>
    </source>
</evidence>
<name>A0A8T3C7C5_DENNO</name>
<evidence type="ECO:0008006" key="4">
    <source>
        <dbReference type="Google" id="ProtNLM"/>
    </source>
</evidence>
<proteinExistence type="predicted"/>
<keyword evidence="3" id="KW-1185">Reference proteome</keyword>
<evidence type="ECO:0000313" key="3">
    <source>
        <dbReference type="Proteomes" id="UP000829196"/>
    </source>
</evidence>
<dbReference type="AlphaFoldDB" id="A0A8T3C7C5"/>
<comment type="caution">
    <text evidence="2">The sequence shown here is derived from an EMBL/GenBank/DDBJ whole genome shotgun (WGS) entry which is preliminary data.</text>
</comment>
<dbReference type="PANTHER" id="PTHR11439">
    <property type="entry name" value="GAG-POL-RELATED RETROTRANSPOSON"/>
    <property type="match status" value="1"/>
</dbReference>
<dbReference type="CDD" id="cd09272">
    <property type="entry name" value="RNase_HI_RT_Ty1"/>
    <property type="match status" value="1"/>
</dbReference>
<gene>
    <name evidence="2" type="ORF">KFK09_001401</name>
</gene>